<gene>
    <name evidence="8" type="ORF">PO158_05710</name>
</gene>
<keyword evidence="2 5" id="KW-0812">Transmembrane</keyword>
<comment type="caution">
    <text evidence="8">The sequence shown here is derived from an EMBL/GenBank/DDBJ whole genome shotgun (WGS) entry which is preliminary data.</text>
</comment>
<keyword evidence="3 5" id="KW-1133">Transmembrane helix</keyword>
<evidence type="ECO:0000256" key="3">
    <source>
        <dbReference type="ARBA" id="ARBA00022989"/>
    </source>
</evidence>
<dbReference type="AlphaFoldDB" id="A0AAJ1HPG2"/>
<dbReference type="RefSeq" id="WP_006499594.1">
    <property type="nucleotide sequence ID" value="NZ_CABMGR010000010.1"/>
</dbReference>
<dbReference type="Pfam" id="PF09851">
    <property type="entry name" value="SHOCT"/>
    <property type="match status" value="1"/>
</dbReference>
<comment type="subcellular location">
    <subcellularLocation>
        <location evidence="1">Membrane</location>
        <topology evidence="1">Multi-pass membrane protein</topology>
    </subcellularLocation>
</comment>
<keyword evidence="4 5" id="KW-0472">Membrane</keyword>
<dbReference type="InterPro" id="IPR007829">
    <property type="entry name" value="TM2"/>
</dbReference>
<evidence type="ECO:0000259" key="6">
    <source>
        <dbReference type="Pfam" id="PF05154"/>
    </source>
</evidence>
<feature type="domain" description="TM2" evidence="6">
    <location>
        <begin position="61"/>
        <end position="109"/>
    </location>
</feature>
<organism evidence="8 9">
    <name type="scientific">Limosilactobacillus mucosae</name>
    <name type="common">Lactobacillus mucosae</name>
    <dbReference type="NCBI Taxonomy" id="97478"/>
    <lineage>
        <taxon>Bacteria</taxon>
        <taxon>Bacillati</taxon>
        <taxon>Bacillota</taxon>
        <taxon>Bacilli</taxon>
        <taxon>Lactobacillales</taxon>
        <taxon>Lactobacillaceae</taxon>
        <taxon>Limosilactobacillus</taxon>
    </lineage>
</organism>
<feature type="transmembrane region" description="Helical" evidence="5">
    <location>
        <begin position="65"/>
        <end position="84"/>
    </location>
</feature>
<dbReference type="GO" id="GO:0016020">
    <property type="term" value="C:membrane"/>
    <property type="evidence" value="ECO:0007669"/>
    <property type="project" value="UniProtKB-SubCell"/>
</dbReference>
<protein>
    <submittedName>
        <fullName evidence="8">NINE protein</fullName>
    </submittedName>
</protein>
<sequence length="147" mass="16021">MAESSEVAKIKEYKGLLDEGIISQEEFEEKKQAIMAHGDQKGNSVSSIINEVPTATGKLSTKSKIAAGLFGLFFGAFGVHNFYLGYKNKAILQLVLTIVGFLTLIIAIGAVILIGVEIWTFIESIMILTSRKGSQWHLDAMGNELLD</sequence>
<evidence type="ECO:0000256" key="5">
    <source>
        <dbReference type="SAM" id="Phobius"/>
    </source>
</evidence>
<name>A0AAJ1HPG2_LIMMU</name>
<evidence type="ECO:0000256" key="1">
    <source>
        <dbReference type="ARBA" id="ARBA00004141"/>
    </source>
</evidence>
<evidence type="ECO:0000259" key="7">
    <source>
        <dbReference type="Pfam" id="PF09851"/>
    </source>
</evidence>
<evidence type="ECO:0000256" key="2">
    <source>
        <dbReference type="ARBA" id="ARBA00022692"/>
    </source>
</evidence>
<evidence type="ECO:0000256" key="4">
    <source>
        <dbReference type="ARBA" id="ARBA00023136"/>
    </source>
</evidence>
<dbReference type="Proteomes" id="UP001218021">
    <property type="component" value="Unassembled WGS sequence"/>
</dbReference>
<reference evidence="8" key="1">
    <citation type="submission" date="2023-01" db="EMBL/GenBank/DDBJ databases">
        <title>Genome analysis of 13 Lactobacillus isolated from gut of wild boar.</title>
        <authorList>
            <person name="Papp P."/>
            <person name="Libisch B."/>
            <person name="Nagy T."/>
            <person name="Olasz F."/>
        </authorList>
    </citation>
    <scope>NUCLEOTIDE SEQUENCE</scope>
    <source>
        <strain evidence="8">F108</strain>
    </source>
</reference>
<evidence type="ECO:0000313" key="8">
    <source>
        <dbReference type="EMBL" id="MDC2827778.1"/>
    </source>
</evidence>
<evidence type="ECO:0000313" key="9">
    <source>
        <dbReference type="Proteomes" id="UP001218021"/>
    </source>
</evidence>
<feature type="domain" description="SHOCT" evidence="7">
    <location>
        <begin position="9"/>
        <end position="34"/>
    </location>
</feature>
<dbReference type="Pfam" id="PF05154">
    <property type="entry name" value="TM2"/>
    <property type="match status" value="1"/>
</dbReference>
<feature type="transmembrane region" description="Helical" evidence="5">
    <location>
        <begin position="90"/>
        <end position="122"/>
    </location>
</feature>
<dbReference type="EMBL" id="JAQOND010000025">
    <property type="protein sequence ID" value="MDC2827778.1"/>
    <property type="molecule type" value="Genomic_DNA"/>
</dbReference>
<proteinExistence type="predicted"/>
<accession>A0AAJ1HPG2</accession>
<dbReference type="InterPro" id="IPR018649">
    <property type="entry name" value="SHOCT"/>
</dbReference>